<evidence type="ECO:0008006" key="4">
    <source>
        <dbReference type="Google" id="ProtNLM"/>
    </source>
</evidence>
<evidence type="ECO:0000313" key="3">
    <source>
        <dbReference type="Proteomes" id="UP001320715"/>
    </source>
</evidence>
<dbReference type="Proteomes" id="UP001320715">
    <property type="component" value="Unassembled WGS sequence"/>
</dbReference>
<evidence type="ECO:0000256" key="1">
    <source>
        <dbReference type="SAM" id="SignalP"/>
    </source>
</evidence>
<comment type="caution">
    <text evidence="2">The sequence shown here is derived from an EMBL/GenBank/DDBJ whole genome shotgun (WGS) entry which is preliminary data.</text>
</comment>
<protein>
    <recommendedName>
        <fullName evidence="4">Avidin</fullName>
    </recommendedName>
</protein>
<dbReference type="RefSeq" id="WP_152009016.1">
    <property type="nucleotide sequence ID" value="NZ_JAAAML010000003.1"/>
</dbReference>
<organism evidence="2 3">
    <name type="scientific">Hoeflea alexandrii</name>
    <dbReference type="NCBI Taxonomy" id="288436"/>
    <lineage>
        <taxon>Bacteria</taxon>
        <taxon>Pseudomonadati</taxon>
        <taxon>Pseudomonadota</taxon>
        <taxon>Alphaproteobacteria</taxon>
        <taxon>Hyphomicrobiales</taxon>
        <taxon>Rhizobiaceae</taxon>
        <taxon>Hoeflea</taxon>
    </lineage>
</organism>
<accession>A0ABT1CVS8</accession>
<evidence type="ECO:0000313" key="2">
    <source>
        <dbReference type="EMBL" id="MCO6410302.1"/>
    </source>
</evidence>
<proteinExistence type="predicted"/>
<reference evidence="2 3" key="1">
    <citation type="submission" date="2020-01" db="EMBL/GenBank/DDBJ databases">
        <title>Genomes of bacteria type strains.</title>
        <authorList>
            <person name="Chen J."/>
            <person name="Zhu S."/>
            <person name="Yang J."/>
        </authorList>
    </citation>
    <scope>NUCLEOTIDE SEQUENCE [LARGE SCALE GENOMIC DNA]</scope>
    <source>
        <strain evidence="2 3">DSM 16655</strain>
    </source>
</reference>
<gene>
    <name evidence="2" type="ORF">GTW23_19145</name>
</gene>
<dbReference type="EMBL" id="JAAAML010000003">
    <property type="protein sequence ID" value="MCO6410302.1"/>
    <property type="molecule type" value="Genomic_DNA"/>
</dbReference>
<sequence length="120" mass="12569">MHRFGLTGLALLLGLATSVGAQEIGGMYQVEGTNLDGSRYSGTARIDITSSTTCRIHWDTGTSSSGICMINQNAFAAAYAFENGTIGLVVYELMRDGTLDGVWTIADTAGAGTETLTPLQ</sequence>
<keyword evidence="1" id="KW-0732">Signal</keyword>
<name>A0ABT1CVS8_9HYPH</name>
<feature type="chain" id="PRO_5047096729" description="Avidin" evidence="1">
    <location>
        <begin position="22"/>
        <end position="120"/>
    </location>
</feature>
<keyword evidence="3" id="KW-1185">Reference proteome</keyword>
<feature type="signal peptide" evidence="1">
    <location>
        <begin position="1"/>
        <end position="21"/>
    </location>
</feature>